<sequence length="128" mass="14733">MLGRIAVYNISVITTGSTFQWGSCFSSILHINGMSIDFTYKSYKGKKTVEINGKKIRERDYHPHTSQQYKDDEAFLNAMRLFFEKILVGKNVHFEEFRKLKGVVNGGGLHDGHFHAEFSLTKIKEIEE</sequence>
<accession>A0A0A7S1M5</accession>
<evidence type="ECO:0000313" key="2">
    <source>
        <dbReference type="Proteomes" id="UP000030901"/>
    </source>
</evidence>
<gene>
    <name evidence="1" type="ORF">FPB0191_01619</name>
</gene>
<dbReference type="KEGG" id="fpp:FPB0191_01619"/>
<name>A0A0A7S1M5_FRIPE</name>
<dbReference type="HOGENOM" id="CLU_1956411_0_0_6"/>
<keyword evidence="2" id="KW-1185">Reference proteome</keyword>
<dbReference type="STRING" id="1267021.FPB0191_01619"/>
<dbReference type="RefSeq" id="WP_039105212.1">
    <property type="nucleotide sequence ID" value="NZ_CP009056.1"/>
</dbReference>
<dbReference type="EMBL" id="CP009056">
    <property type="protein sequence ID" value="AJA45435.1"/>
    <property type="molecule type" value="Genomic_DNA"/>
</dbReference>
<dbReference type="AlphaFoldDB" id="A0A0A7S1M5"/>
<protein>
    <submittedName>
        <fullName evidence="1">Uncharacterized protein</fullName>
    </submittedName>
</protein>
<dbReference type="OrthoDB" id="7068013at2"/>
<dbReference type="Proteomes" id="UP000030901">
    <property type="component" value="Chromosome"/>
</dbReference>
<reference evidence="1 2" key="1">
    <citation type="journal article" date="2014" name="Appl. Environ. Microbiol.">
        <title>Gut symbionts from distinct hosts exhibit genotoxic activity via divergent colibactin biosynthetic pathways.</title>
        <authorList>
            <person name="Engel P."/>
            <person name="Vizcaino M.I."/>
            <person name="Crawford J.M."/>
        </authorList>
    </citation>
    <scope>NUCLEOTIDE SEQUENCE [LARGE SCALE GENOMIC DNA]</scope>
    <source>
        <strain evidence="1 2">PEB0191</strain>
    </source>
</reference>
<evidence type="ECO:0000313" key="1">
    <source>
        <dbReference type="EMBL" id="AJA45435.1"/>
    </source>
</evidence>
<proteinExistence type="predicted"/>
<organism evidence="1 2">
    <name type="scientific">Frischella perrara</name>
    <dbReference type="NCBI Taxonomy" id="1267021"/>
    <lineage>
        <taxon>Bacteria</taxon>
        <taxon>Pseudomonadati</taxon>
        <taxon>Pseudomonadota</taxon>
        <taxon>Gammaproteobacteria</taxon>
        <taxon>Orbales</taxon>
        <taxon>Orbaceae</taxon>
        <taxon>Frischella</taxon>
    </lineage>
</organism>